<dbReference type="InterPro" id="IPR009880">
    <property type="entry name" value="Glyoxal_oxidase_N"/>
</dbReference>
<protein>
    <recommendedName>
        <fullName evidence="7">Glyoxal oxidase</fullName>
    </recommendedName>
</protein>
<dbReference type="PANTHER" id="PTHR32208">
    <property type="entry name" value="SECRETED PROTEIN-RELATED"/>
    <property type="match status" value="1"/>
</dbReference>
<gene>
    <name evidence="5" type="ORF">HDU87_001972</name>
</gene>
<name>A0AAD5TP41_9FUNG</name>
<evidence type="ECO:0000256" key="1">
    <source>
        <dbReference type="ARBA" id="ARBA00022729"/>
    </source>
</evidence>
<evidence type="ECO:0000313" key="6">
    <source>
        <dbReference type="Proteomes" id="UP001212152"/>
    </source>
</evidence>
<dbReference type="InterPro" id="IPR011043">
    <property type="entry name" value="Gal_Oxase/kelch_b-propeller"/>
</dbReference>
<dbReference type="Pfam" id="PF09118">
    <property type="entry name" value="GO-like_E_set"/>
    <property type="match status" value="1"/>
</dbReference>
<organism evidence="5 6">
    <name type="scientific">Geranomyces variabilis</name>
    <dbReference type="NCBI Taxonomy" id="109894"/>
    <lineage>
        <taxon>Eukaryota</taxon>
        <taxon>Fungi</taxon>
        <taxon>Fungi incertae sedis</taxon>
        <taxon>Chytridiomycota</taxon>
        <taxon>Chytridiomycota incertae sedis</taxon>
        <taxon>Chytridiomycetes</taxon>
        <taxon>Spizellomycetales</taxon>
        <taxon>Powellomycetaceae</taxon>
        <taxon>Geranomyces</taxon>
    </lineage>
</organism>
<keyword evidence="6" id="KW-1185">Reference proteome</keyword>
<comment type="caution">
    <text evidence="5">The sequence shown here is derived from an EMBL/GenBank/DDBJ whole genome shotgun (WGS) entry which is preliminary data.</text>
</comment>
<dbReference type="InterPro" id="IPR013783">
    <property type="entry name" value="Ig-like_fold"/>
</dbReference>
<dbReference type="SUPFAM" id="SSF50965">
    <property type="entry name" value="Galactose oxidase, central domain"/>
    <property type="match status" value="1"/>
</dbReference>
<feature type="domain" description="Galactose oxidase-like Early set" evidence="4">
    <location>
        <begin position="535"/>
        <end position="626"/>
    </location>
</feature>
<dbReference type="InterPro" id="IPR037293">
    <property type="entry name" value="Gal_Oxidase_central_sf"/>
</dbReference>
<dbReference type="Pfam" id="PF07250">
    <property type="entry name" value="Glyoxal_oxid_N"/>
    <property type="match status" value="1"/>
</dbReference>
<dbReference type="SUPFAM" id="SSF81296">
    <property type="entry name" value="E set domains"/>
    <property type="match status" value="1"/>
</dbReference>
<dbReference type="CDD" id="cd02851">
    <property type="entry name" value="E_set_GO_C"/>
    <property type="match status" value="1"/>
</dbReference>
<evidence type="ECO:0000313" key="5">
    <source>
        <dbReference type="EMBL" id="KAJ3180463.1"/>
    </source>
</evidence>
<dbReference type="EMBL" id="JADGJQ010000016">
    <property type="protein sequence ID" value="KAJ3180463.1"/>
    <property type="molecule type" value="Genomic_DNA"/>
</dbReference>
<evidence type="ECO:0000259" key="3">
    <source>
        <dbReference type="Pfam" id="PF07250"/>
    </source>
</evidence>
<dbReference type="InterPro" id="IPR014756">
    <property type="entry name" value="Ig_E-set"/>
</dbReference>
<reference evidence="5" key="1">
    <citation type="submission" date="2020-05" db="EMBL/GenBank/DDBJ databases">
        <title>Phylogenomic resolution of chytrid fungi.</title>
        <authorList>
            <person name="Stajich J.E."/>
            <person name="Amses K."/>
            <person name="Simmons R."/>
            <person name="Seto K."/>
            <person name="Myers J."/>
            <person name="Bonds A."/>
            <person name="Quandt C.A."/>
            <person name="Barry K."/>
            <person name="Liu P."/>
            <person name="Grigoriev I."/>
            <person name="Longcore J.E."/>
            <person name="James T.Y."/>
        </authorList>
    </citation>
    <scope>NUCLEOTIDE SEQUENCE</scope>
    <source>
        <strain evidence="5">JEL0379</strain>
    </source>
</reference>
<dbReference type="Gene3D" id="2.60.40.10">
    <property type="entry name" value="Immunoglobulins"/>
    <property type="match status" value="1"/>
</dbReference>
<dbReference type="Gene3D" id="2.130.10.80">
    <property type="entry name" value="Galactose oxidase/kelch, beta-propeller"/>
    <property type="match status" value="1"/>
</dbReference>
<accession>A0AAD5TP41</accession>
<feature type="signal peptide" evidence="2">
    <location>
        <begin position="1"/>
        <end position="27"/>
    </location>
</feature>
<dbReference type="Proteomes" id="UP001212152">
    <property type="component" value="Unassembled WGS sequence"/>
</dbReference>
<dbReference type="InterPro" id="IPR015202">
    <property type="entry name" value="GO-like_E_set"/>
</dbReference>
<dbReference type="AlphaFoldDB" id="A0AAD5TP41"/>
<keyword evidence="1 2" id="KW-0732">Signal</keyword>
<feature type="domain" description="Glyoxal oxidase N-terminal" evidence="3">
    <location>
        <begin position="224"/>
        <end position="529"/>
    </location>
</feature>
<sequence length="705" mass="75036">MTAATRSLLALAVISASSSLLTTGAAAAANASTDPVAVGSWVKKTQNTGVIPIHMLHYPGDKLLMIERAHYINPVMPGIDPTTNQSFTNSGDGFTQAQYDSHTKGATAQWFQGNLNFNDFLTDSAEYNLGVNNYTLIDRQFPLNESLSKNTGYAFCSGHAQLADGTYAVVGGDQFWNRLFKGVNRTSVGLRDIRVATASNATGPASITKVAMINNPMNYGPDDPNIVNLGRWYPSVVLMPNEDALIIGGQKEYFNPTVASANYPSYEIFHPTTATTEVPVNVTLLQTKFPINLYPVAYVRPQSGDIWMQVYDDVVLLDVTKKTETPAPGLDLTKQNGLMGRNFPFVGTNFIPMMSYRDNYQMNAWFCGGVNTTSPTGQPMPRDGNQWYSNCPTCSGSARCNWIDVEKGTAWADEDMPIARSQPTAVNLPDGTVVLVSGSGTGHQGGVYGQGQATNPVLEAVIFDPSVPKGQTGRWTVAAQAPTGRHYHNSATLLEDGTVVTGGGDSQNGADQLTLCPYDQTLDIFSPPYMAIANRPSFVLPLATTAGSYGQQIVLQFTSAVATTIRQVSLIRYASGTHSTNLDQRHVELQIVKYGSDKLLVTLPPNANVAQPGNWMVWAVDSRGAPVMKAGTINLRASNPATNAVWNEADTVAAPTFGAKPLVGSGGVPPSPQAGSVTKASGAAAAVASSLSLIVGGLGALLFNF</sequence>
<evidence type="ECO:0000256" key="2">
    <source>
        <dbReference type="SAM" id="SignalP"/>
    </source>
</evidence>
<evidence type="ECO:0000259" key="4">
    <source>
        <dbReference type="Pfam" id="PF09118"/>
    </source>
</evidence>
<evidence type="ECO:0008006" key="7">
    <source>
        <dbReference type="Google" id="ProtNLM"/>
    </source>
</evidence>
<proteinExistence type="predicted"/>
<dbReference type="PANTHER" id="PTHR32208:SF21">
    <property type="entry name" value="LOW QUALITY PROTEIN: ALDEHYDE OXIDASE GLOX-LIKE"/>
    <property type="match status" value="1"/>
</dbReference>
<feature type="chain" id="PRO_5042201183" description="Glyoxal oxidase" evidence="2">
    <location>
        <begin position="28"/>
        <end position="705"/>
    </location>
</feature>